<proteinExistence type="predicted"/>
<feature type="transmembrane region" description="Helical" evidence="12">
    <location>
        <begin position="134"/>
        <end position="155"/>
    </location>
</feature>
<evidence type="ECO:0000256" key="6">
    <source>
        <dbReference type="ARBA" id="ARBA00023002"/>
    </source>
</evidence>
<keyword evidence="2" id="KW-1003">Cell membrane</keyword>
<feature type="transmembrane region" description="Helical" evidence="12">
    <location>
        <begin position="79"/>
        <end position="98"/>
    </location>
</feature>
<feature type="transmembrane region" description="Helical" evidence="12">
    <location>
        <begin position="307"/>
        <end position="327"/>
    </location>
</feature>
<dbReference type="GO" id="GO:0046872">
    <property type="term" value="F:metal ion binding"/>
    <property type="evidence" value="ECO:0007669"/>
    <property type="project" value="UniProtKB-KW"/>
</dbReference>
<keyword evidence="4" id="KW-0479">Metal-binding</keyword>
<accession>A0A244CVS3</accession>
<evidence type="ECO:0000256" key="11">
    <source>
        <dbReference type="ARBA" id="ARBA00023444"/>
    </source>
</evidence>
<keyword evidence="7" id="KW-0408">Iron</keyword>
<dbReference type="InterPro" id="IPR050450">
    <property type="entry name" value="COX15/CtaA_HemeA_synthase"/>
</dbReference>
<keyword evidence="13" id="KW-0732">Signal</keyword>
<dbReference type="InterPro" id="IPR003780">
    <property type="entry name" value="COX15/CtaA_fam"/>
</dbReference>
<protein>
    <submittedName>
        <fullName evidence="14">Cytochrome B</fullName>
    </submittedName>
</protein>
<gene>
    <name evidence="14" type="ORF">B1199_05770</name>
</gene>
<dbReference type="PANTHER" id="PTHR35457">
    <property type="entry name" value="HEME A SYNTHASE"/>
    <property type="match status" value="1"/>
</dbReference>
<dbReference type="PANTHER" id="PTHR35457:SF1">
    <property type="entry name" value="HEME A SYNTHASE"/>
    <property type="match status" value="1"/>
</dbReference>
<dbReference type="EMBL" id="MWPV01000001">
    <property type="protein sequence ID" value="OUL59722.1"/>
    <property type="molecule type" value="Genomic_DNA"/>
</dbReference>
<feature type="transmembrane region" description="Helical" evidence="12">
    <location>
        <begin position="110"/>
        <end position="128"/>
    </location>
</feature>
<dbReference type="Pfam" id="PF02628">
    <property type="entry name" value="COX15-CtaA"/>
    <property type="match status" value="1"/>
</dbReference>
<evidence type="ECO:0000256" key="7">
    <source>
        <dbReference type="ARBA" id="ARBA00023004"/>
    </source>
</evidence>
<comment type="subcellular location">
    <subcellularLocation>
        <location evidence="1">Membrane</location>
        <topology evidence="1">Multi-pass membrane protein</topology>
    </subcellularLocation>
</comment>
<keyword evidence="9 12" id="KW-0472">Membrane</keyword>
<comment type="caution">
    <text evidence="14">The sequence shown here is derived from an EMBL/GenBank/DDBJ whole genome shotgun (WGS) entry which is preliminary data.</text>
</comment>
<keyword evidence="8" id="KW-0350">Heme biosynthesis</keyword>
<feature type="chain" id="PRO_5013077420" evidence="13">
    <location>
        <begin position="25"/>
        <end position="331"/>
    </location>
</feature>
<keyword evidence="6" id="KW-0560">Oxidoreductase</keyword>
<evidence type="ECO:0000256" key="3">
    <source>
        <dbReference type="ARBA" id="ARBA00022692"/>
    </source>
</evidence>
<evidence type="ECO:0000256" key="5">
    <source>
        <dbReference type="ARBA" id="ARBA00022989"/>
    </source>
</evidence>
<evidence type="ECO:0000313" key="15">
    <source>
        <dbReference type="Proteomes" id="UP000194841"/>
    </source>
</evidence>
<evidence type="ECO:0000256" key="10">
    <source>
        <dbReference type="ARBA" id="ARBA00023157"/>
    </source>
</evidence>
<dbReference type="Proteomes" id="UP000194841">
    <property type="component" value="Unassembled WGS sequence"/>
</dbReference>
<evidence type="ECO:0000256" key="4">
    <source>
        <dbReference type="ARBA" id="ARBA00022723"/>
    </source>
</evidence>
<keyword evidence="15" id="KW-1185">Reference proteome</keyword>
<dbReference type="RefSeq" id="WP_086743112.1">
    <property type="nucleotide sequence ID" value="NZ_MWPV01000001.1"/>
</dbReference>
<dbReference type="GO" id="GO:0016491">
    <property type="term" value="F:oxidoreductase activity"/>
    <property type="evidence" value="ECO:0007669"/>
    <property type="project" value="UniProtKB-KW"/>
</dbReference>
<organism evidence="14 15">
    <name type="scientific">Pseudoalteromonas ulvae</name>
    <dbReference type="NCBI Taxonomy" id="107327"/>
    <lineage>
        <taxon>Bacteria</taxon>
        <taxon>Pseudomonadati</taxon>
        <taxon>Pseudomonadota</taxon>
        <taxon>Gammaproteobacteria</taxon>
        <taxon>Alteromonadales</taxon>
        <taxon>Pseudoalteromonadaceae</taxon>
        <taxon>Pseudoalteromonas</taxon>
    </lineage>
</organism>
<evidence type="ECO:0000256" key="2">
    <source>
        <dbReference type="ARBA" id="ARBA00022475"/>
    </source>
</evidence>
<evidence type="ECO:0000256" key="8">
    <source>
        <dbReference type="ARBA" id="ARBA00023133"/>
    </source>
</evidence>
<evidence type="ECO:0000256" key="12">
    <source>
        <dbReference type="SAM" id="Phobius"/>
    </source>
</evidence>
<dbReference type="GO" id="GO:0006784">
    <property type="term" value="P:heme A biosynthetic process"/>
    <property type="evidence" value="ECO:0007669"/>
    <property type="project" value="InterPro"/>
</dbReference>
<name>A0A244CVS3_PSEDV</name>
<evidence type="ECO:0000256" key="13">
    <source>
        <dbReference type="SAM" id="SignalP"/>
    </source>
</evidence>
<evidence type="ECO:0000256" key="1">
    <source>
        <dbReference type="ARBA" id="ARBA00004141"/>
    </source>
</evidence>
<keyword evidence="5 12" id="KW-1133">Transmembrane helix</keyword>
<keyword evidence="3 12" id="KW-0812">Transmembrane</keyword>
<evidence type="ECO:0000313" key="14">
    <source>
        <dbReference type="EMBL" id="OUL59722.1"/>
    </source>
</evidence>
<feature type="signal peptide" evidence="13">
    <location>
        <begin position="1"/>
        <end position="24"/>
    </location>
</feature>
<evidence type="ECO:0000256" key="9">
    <source>
        <dbReference type="ARBA" id="ARBA00023136"/>
    </source>
</evidence>
<dbReference type="GO" id="GO:0016020">
    <property type="term" value="C:membrane"/>
    <property type="evidence" value="ECO:0007669"/>
    <property type="project" value="UniProtKB-SubCell"/>
</dbReference>
<dbReference type="OrthoDB" id="1447144at2"/>
<feature type="transmembrane region" description="Helical" evidence="12">
    <location>
        <begin position="246"/>
        <end position="267"/>
    </location>
</feature>
<dbReference type="AlphaFoldDB" id="A0A244CVS3"/>
<feature type="transmembrane region" description="Helical" evidence="12">
    <location>
        <begin position="175"/>
        <end position="195"/>
    </location>
</feature>
<feature type="transmembrane region" description="Helical" evidence="12">
    <location>
        <begin position="279"/>
        <end position="301"/>
    </location>
</feature>
<sequence>MIKKYKKLVLICCLFSICVVGLGAYTRLSDAGLGCPDWPGCYGFLSVPHHEIHAEVVAENFPGMVIETAKAWKEMIHRYFAGALGLFILCIAVWAAYINKRELTPLRLPIFLVLLVIFQATLGMLTVTMQLQPLIVMGHLLGGFAIFSLTGLLYLRLTAQSIPGGDAGARRFQGLCLISLWVLIIQIALGGWLAANYAAPHCADLPLCGPDSLVRFSFSDVFHLPLEHSNYEYGVLSADSRMSIHLLHRIWAVITSAVLLITLFQLWRNCYSRKIKDCALTVLIALGAQLSLGVLLIIWQFPLSIALAHNIMAAFLLLSVVRLCYYVKSRC</sequence>
<keyword evidence="10" id="KW-1015">Disulfide bond</keyword>
<comment type="pathway">
    <text evidence="11">Porphyrin-containing compound metabolism.</text>
</comment>
<reference evidence="14 15" key="1">
    <citation type="submission" date="2017-02" db="EMBL/GenBank/DDBJ databases">
        <title>Pseudoalteromonas ulvae TC14 Genome.</title>
        <authorList>
            <person name="Molmeret M."/>
        </authorList>
    </citation>
    <scope>NUCLEOTIDE SEQUENCE [LARGE SCALE GENOMIC DNA]</scope>
    <source>
        <strain evidence="14">TC14</strain>
    </source>
</reference>